<sequence length="161" mass="18333">MKKQHIVAGSMLVGFGGYFFLLEQGIEWFDGMLSWPTLIGIIGIAFLLQAYKGRSTEYILPGTILVGLALHFHLSRFVDEWPNDLGVFLLITSIAFLLHHQRTKQGLVYGLLFLALAIILVFYQQVLSWLGLVQSEFSINWSIWPVILIGIGVYLLFFRKK</sequence>
<keyword evidence="1" id="KW-0472">Membrane</keyword>
<dbReference type="Proteomes" id="UP000074108">
    <property type="component" value="Unassembled WGS sequence"/>
</dbReference>
<dbReference type="PATRIC" id="fig|1150625.3.peg.2334"/>
<name>A0A147K752_9BACI</name>
<proteinExistence type="predicted"/>
<feature type="transmembrane region" description="Helical" evidence="1">
    <location>
        <begin position="58"/>
        <end position="75"/>
    </location>
</feature>
<dbReference type="RefSeq" id="WP_010174031.1">
    <property type="nucleotide sequence ID" value="NZ_LDYG01000032.1"/>
</dbReference>
<evidence type="ECO:0000313" key="2">
    <source>
        <dbReference type="EMBL" id="KUP05895.1"/>
    </source>
</evidence>
<organism evidence="2 3">
    <name type="scientific">Bacillus coahuilensis p1.1.43</name>
    <dbReference type="NCBI Taxonomy" id="1150625"/>
    <lineage>
        <taxon>Bacteria</taxon>
        <taxon>Bacillati</taxon>
        <taxon>Bacillota</taxon>
        <taxon>Bacilli</taxon>
        <taxon>Bacillales</taxon>
        <taxon>Bacillaceae</taxon>
        <taxon>Bacillus</taxon>
    </lineage>
</organism>
<gene>
    <name evidence="2" type="ORF">Q75_10980</name>
</gene>
<keyword evidence="1" id="KW-1133">Transmembrane helix</keyword>
<feature type="transmembrane region" description="Helical" evidence="1">
    <location>
        <begin position="81"/>
        <end position="99"/>
    </location>
</feature>
<evidence type="ECO:0000313" key="3">
    <source>
        <dbReference type="Proteomes" id="UP000074108"/>
    </source>
</evidence>
<evidence type="ECO:0000256" key="1">
    <source>
        <dbReference type="SAM" id="Phobius"/>
    </source>
</evidence>
<feature type="transmembrane region" description="Helical" evidence="1">
    <location>
        <begin position="7"/>
        <end position="26"/>
    </location>
</feature>
<feature type="transmembrane region" description="Helical" evidence="1">
    <location>
        <begin position="138"/>
        <end position="158"/>
    </location>
</feature>
<keyword evidence="1" id="KW-0812">Transmembrane</keyword>
<protein>
    <recommendedName>
        <fullName evidence="4">DUF5668 domain-containing protein</fullName>
    </recommendedName>
</protein>
<dbReference type="EMBL" id="LDYG01000032">
    <property type="protein sequence ID" value="KUP05895.1"/>
    <property type="molecule type" value="Genomic_DNA"/>
</dbReference>
<evidence type="ECO:0008006" key="4">
    <source>
        <dbReference type="Google" id="ProtNLM"/>
    </source>
</evidence>
<accession>A0A147K752</accession>
<dbReference type="STRING" id="1150625.Q75_10980"/>
<dbReference type="OrthoDB" id="2989824at2"/>
<comment type="caution">
    <text evidence="2">The sequence shown here is derived from an EMBL/GenBank/DDBJ whole genome shotgun (WGS) entry which is preliminary data.</text>
</comment>
<dbReference type="AlphaFoldDB" id="A0A147K752"/>
<feature type="transmembrane region" description="Helical" evidence="1">
    <location>
        <begin position="106"/>
        <end position="126"/>
    </location>
</feature>
<reference evidence="2 3" key="1">
    <citation type="journal article" date="2016" name="Front. Microbiol.">
        <title>Microevolution Analysis of Bacillus coahuilensis Unveils Differences in Phosphorus Acquisition Strategies and Their Regulation.</title>
        <authorList>
            <person name="Gomez-Lunar Z."/>
            <person name="Hernandez-Gonzalez I."/>
            <person name="Rodriguez-Torres M.D."/>
            <person name="Souza V."/>
            <person name="Olmedo-Alvarez G."/>
        </authorList>
    </citation>
    <scope>NUCLEOTIDE SEQUENCE [LARGE SCALE GENOMIC DNA]</scope>
    <source>
        <strain evidence="3">p1.1.43</strain>
    </source>
</reference>
<keyword evidence="3" id="KW-1185">Reference proteome</keyword>
<feature type="transmembrane region" description="Helical" evidence="1">
    <location>
        <begin position="32"/>
        <end position="51"/>
    </location>
</feature>